<accession>A0A2S7WJI9</accession>
<keyword evidence="1" id="KW-0732">Signal</keyword>
<comment type="caution">
    <text evidence="2">The sequence shown here is derived from an EMBL/GenBank/DDBJ whole genome shotgun (WGS) entry which is preliminary data.</text>
</comment>
<evidence type="ECO:0000313" key="2">
    <source>
        <dbReference type="EMBL" id="PQJ77462.1"/>
    </source>
</evidence>
<dbReference type="RefSeq" id="WP_105022784.1">
    <property type="nucleotide sequence ID" value="NZ_MSCM01000002.1"/>
</dbReference>
<dbReference type="EMBL" id="MSCM01000002">
    <property type="protein sequence ID" value="PQJ77462.1"/>
    <property type="molecule type" value="Genomic_DNA"/>
</dbReference>
<gene>
    <name evidence="2" type="ORF">BTO16_16695</name>
</gene>
<keyword evidence="3" id="KW-1185">Reference proteome</keyword>
<reference evidence="2 3" key="1">
    <citation type="submission" date="2016-12" db="EMBL/GenBank/DDBJ databases">
        <title>Trade-off between light-utilization and light-protection in marine flavobacteria.</title>
        <authorList>
            <person name="Kumagai Y."/>
            <person name="Yoshizawa S."/>
            <person name="Kogure K."/>
            <person name="Iwasaki W."/>
        </authorList>
    </citation>
    <scope>NUCLEOTIDE SEQUENCE [LARGE SCALE GENOMIC DNA]</scope>
    <source>
        <strain evidence="2 3">ATCC 43844</strain>
    </source>
</reference>
<dbReference type="Proteomes" id="UP000239068">
    <property type="component" value="Unassembled WGS sequence"/>
</dbReference>
<sequence>MKTIKSKYRVLTYLICFSFLAVTQISCENNDDLEEIIEKSKLEISAKKDKETHKMAESNKAFAHFGRRRSKPKKRIYVVTVATNNESIDEVRSVIVEIENKKGFFNENKKYILELSKDRKETKEFTSEDITIENDDIIGQEVNVKMYFLDANQRTIGEPLSQTVIVSNTKAPRISFRRAMKTTIASRINNSYRSTVILKDKDNEVSSISLEIEQKEGFIKETKTYYLAYFTTLKGEKYYTFGDIKFENREIENQEVTVNITLLDAKKEVISKTTEVVVVAGLVNTSIKEGSSTIKQNKDGVCVFSANLEKSEEELNEIEILIEKLPKGEKIVNFKLTTPKNDRINSSFNYNGKSESLYITYTLKDMFGDVIYIKPRHLVRKQLRERAVYKKRMRSAEY</sequence>
<organism evidence="2 3">
    <name type="scientific">Polaribacter glomeratus</name>
    <dbReference type="NCBI Taxonomy" id="102"/>
    <lineage>
        <taxon>Bacteria</taxon>
        <taxon>Pseudomonadati</taxon>
        <taxon>Bacteroidota</taxon>
        <taxon>Flavobacteriia</taxon>
        <taxon>Flavobacteriales</taxon>
        <taxon>Flavobacteriaceae</taxon>
    </lineage>
</organism>
<evidence type="ECO:0000313" key="3">
    <source>
        <dbReference type="Proteomes" id="UP000239068"/>
    </source>
</evidence>
<evidence type="ECO:0000256" key="1">
    <source>
        <dbReference type="SAM" id="SignalP"/>
    </source>
</evidence>
<feature type="signal peptide" evidence="1">
    <location>
        <begin position="1"/>
        <end position="21"/>
    </location>
</feature>
<feature type="chain" id="PRO_5015461381" evidence="1">
    <location>
        <begin position="22"/>
        <end position="398"/>
    </location>
</feature>
<protein>
    <submittedName>
        <fullName evidence="2">Uncharacterized protein</fullName>
    </submittedName>
</protein>
<name>A0A2S7WJI9_9FLAO</name>
<dbReference type="AlphaFoldDB" id="A0A2S7WJI9"/>
<proteinExistence type="predicted"/>